<dbReference type="Proteomes" id="UP001596157">
    <property type="component" value="Unassembled WGS sequence"/>
</dbReference>
<name>A0ABW0ELQ5_9PSEU</name>
<feature type="transmembrane region" description="Helical" evidence="1">
    <location>
        <begin position="413"/>
        <end position="440"/>
    </location>
</feature>
<sequence length="457" mass="48829">MTTVQDPERDPDALLAEPARAEHLSAGRALRLVLRRVHFLAGLAIAPFLAVLAVTGLMYAFTPQLNDLVYGDKLSVSEDTAIGATTAPVDDQVAAALAAHPDGALKSVIVSADPERTTRVVLDVPGLDTSGGPFGSEAMTVYVNPHTAAVQGELITVSNEPPLQRWLRDLHGNLNLGDPGRLYAEFVASWLPAIVLGGLVLWFAARRRKTKKAAAGRARTSRWHGRVGVWAAIGLLVLSVTGLTWSTYAGARVSDFVDAVDGRSPTLESADVLPSAERISLERALATARDGGLEGDLILTAPTEPNRPLKINESSVGLPVQKDSVAVDQYTGAITGRVGWDDYPLMAKLTSLGIAAHSGNLFGIANQLLLAAVALAALALLVLGYRMWWKRRPRSGGLAPAPEPVWRRMPQPLVFGVLVVAAAVAWAMPVFGVTLLLFMIGDAAYGELRRRRRPQRV</sequence>
<comment type="caution">
    <text evidence="2">The sequence shown here is derived from an EMBL/GenBank/DDBJ whole genome shotgun (WGS) entry which is preliminary data.</text>
</comment>
<feature type="transmembrane region" description="Helical" evidence="1">
    <location>
        <begin position="186"/>
        <end position="206"/>
    </location>
</feature>
<keyword evidence="3" id="KW-1185">Reference proteome</keyword>
<keyword evidence="1" id="KW-0472">Membrane</keyword>
<accession>A0ABW0ELQ5</accession>
<feature type="transmembrane region" description="Helical" evidence="1">
    <location>
        <begin position="368"/>
        <end position="388"/>
    </location>
</feature>
<keyword evidence="1" id="KW-0812">Transmembrane</keyword>
<evidence type="ECO:0000313" key="3">
    <source>
        <dbReference type="Proteomes" id="UP001596157"/>
    </source>
</evidence>
<evidence type="ECO:0000256" key="1">
    <source>
        <dbReference type="SAM" id="Phobius"/>
    </source>
</evidence>
<dbReference type="EMBL" id="JBHSKF010000006">
    <property type="protein sequence ID" value="MFC5288324.1"/>
    <property type="molecule type" value="Genomic_DNA"/>
</dbReference>
<dbReference type="InterPro" id="IPR005625">
    <property type="entry name" value="PepSY-ass_TM"/>
</dbReference>
<reference evidence="3" key="1">
    <citation type="journal article" date="2019" name="Int. J. Syst. Evol. Microbiol.">
        <title>The Global Catalogue of Microorganisms (GCM) 10K type strain sequencing project: providing services to taxonomists for standard genome sequencing and annotation.</title>
        <authorList>
            <consortium name="The Broad Institute Genomics Platform"/>
            <consortium name="The Broad Institute Genome Sequencing Center for Infectious Disease"/>
            <person name="Wu L."/>
            <person name="Ma J."/>
        </authorList>
    </citation>
    <scope>NUCLEOTIDE SEQUENCE [LARGE SCALE GENOMIC DNA]</scope>
    <source>
        <strain evidence="3">CCUG 59778</strain>
    </source>
</reference>
<feature type="transmembrane region" description="Helical" evidence="1">
    <location>
        <begin position="227"/>
        <end position="248"/>
    </location>
</feature>
<proteinExistence type="predicted"/>
<keyword evidence="1" id="KW-1133">Transmembrane helix</keyword>
<dbReference type="RefSeq" id="WP_378248176.1">
    <property type="nucleotide sequence ID" value="NZ_JBHSKF010000006.1"/>
</dbReference>
<organism evidence="2 3">
    <name type="scientific">Actinokineospora guangxiensis</name>
    <dbReference type="NCBI Taxonomy" id="1490288"/>
    <lineage>
        <taxon>Bacteria</taxon>
        <taxon>Bacillati</taxon>
        <taxon>Actinomycetota</taxon>
        <taxon>Actinomycetes</taxon>
        <taxon>Pseudonocardiales</taxon>
        <taxon>Pseudonocardiaceae</taxon>
        <taxon>Actinokineospora</taxon>
    </lineage>
</organism>
<dbReference type="PANTHER" id="PTHR34219:SF1">
    <property type="entry name" value="PEPSY DOMAIN-CONTAINING PROTEIN"/>
    <property type="match status" value="1"/>
</dbReference>
<dbReference type="Pfam" id="PF03929">
    <property type="entry name" value="PepSY_TM"/>
    <property type="match status" value="1"/>
</dbReference>
<dbReference type="PANTHER" id="PTHR34219">
    <property type="entry name" value="IRON-REGULATED INNER MEMBRANE PROTEIN-RELATED"/>
    <property type="match status" value="1"/>
</dbReference>
<protein>
    <submittedName>
        <fullName evidence="2">PepSY-associated TM helix domain-containing protein</fullName>
    </submittedName>
</protein>
<evidence type="ECO:0000313" key="2">
    <source>
        <dbReference type="EMBL" id="MFC5288324.1"/>
    </source>
</evidence>
<feature type="transmembrane region" description="Helical" evidence="1">
    <location>
        <begin position="37"/>
        <end position="61"/>
    </location>
</feature>
<gene>
    <name evidence="2" type="ORF">ACFPM7_14785</name>
</gene>